<organism evidence="13 14">
    <name type="scientific">Lachnospira eligens</name>
    <dbReference type="NCBI Taxonomy" id="39485"/>
    <lineage>
        <taxon>Bacteria</taxon>
        <taxon>Bacillati</taxon>
        <taxon>Bacillota</taxon>
        <taxon>Clostridia</taxon>
        <taxon>Lachnospirales</taxon>
        <taxon>Lachnospiraceae</taxon>
        <taxon>Lachnospira</taxon>
    </lineage>
</organism>
<dbReference type="PROSITE" id="PS50936">
    <property type="entry name" value="ENGC_GTPASE"/>
    <property type="match status" value="1"/>
</dbReference>
<keyword evidence="5 10" id="KW-0547">Nucleotide-binding</keyword>
<dbReference type="GO" id="GO:0005525">
    <property type="term" value="F:GTP binding"/>
    <property type="evidence" value="ECO:0007669"/>
    <property type="project" value="UniProtKB-UniRule"/>
</dbReference>
<dbReference type="PROSITE" id="PS51721">
    <property type="entry name" value="G_CP"/>
    <property type="match status" value="1"/>
</dbReference>
<dbReference type="SUPFAM" id="SSF52540">
    <property type="entry name" value="P-loop containing nucleoside triphosphate hydrolases"/>
    <property type="match status" value="1"/>
</dbReference>
<evidence type="ECO:0000256" key="5">
    <source>
        <dbReference type="ARBA" id="ARBA00022741"/>
    </source>
</evidence>
<dbReference type="HAMAP" id="MF_01820">
    <property type="entry name" value="GTPase_RsgA"/>
    <property type="match status" value="1"/>
</dbReference>
<reference evidence="13 14" key="1">
    <citation type="submission" date="2015-09" db="EMBL/GenBank/DDBJ databases">
        <authorList>
            <consortium name="Pathogen Informatics"/>
        </authorList>
    </citation>
    <scope>NUCLEOTIDE SEQUENCE [LARGE SCALE GENOMIC DNA]</scope>
    <source>
        <strain evidence="13 14">2789STDY5834875</strain>
    </source>
</reference>
<dbReference type="CDD" id="cd01854">
    <property type="entry name" value="YjeQ_EngC"/>
    <property type="match status" value="1"/>
</dbReference>
<keyword evidence="2 10" id="KW-0690">Ribosome biogenesis</keyword>
<evidence type="ECO:0000256" key="3">
    <source>
        <dbReference type="ARBA" id="ARBA00022723"/>
    </source>
</evidence>
<accession>A0A174YWJ6</accession>
<comment type="subcellular location">
    <subcellularLocation>
        <location evidence="10">Cytoplasm</location>
    </subcellularLocation>
</comment>
<evidence type="ECO:0000256" key="4">
    <source>
        <dbReference type="ARBA" id="ARBA00022730"/>
    </source>
</evidence>
<dbReference type="Gene3D" id="3.40.50.300">
    <property type="entry name" value="P-loop containing nucleotide triphosphate hydrolases"/>
    <property type="match status" value="1"/>
</dbReference>
<dbReference type="InterPro" id="IPR027417">
    <property type="entry name" value="P-loop_NTPase"/>
</dbReference>
<feature type="domain" description="EngC GTPase" evidence="11">
    <location>
        <begin position="74"/>
        <end position="225"/>
    </location>
</feature>
<dbReference type="GO" id="GO:0042274">
    <property type="term" value="P:ribosomal small subunit biogenesis"/>
    <property type="evidence" value="ECO:0007669"/>
    <property type="project" value="UniProtKB-UniRule"/>
</dbReference>
<feature type="binding site" evidence="10">
    <location>
        <position position="251"/>
    </location>
    <ligand>
        <name>Zn(2+)</name>
        <dbReference type="ChEBI" id="CHEBI:29105"/>
    </ligand>
</feature>
<dbReference type="GO" id="GO:0005737">
    <property type="term" value="C:cytoplasm"/>
    <property type="evidence" value="ECO:0007669"/>
    <property type="project" value="UniProtKB-SubCell"/>
</dbReference>
<keyword evidence="9 10" id="KW-0342">GTP-binding</keyword>
<dbReference type="AlphaFoldDB" id="A0A174YWJ6"/>
<evidence type="ECO:0000259" key="12">
    <source>
        <dbReference type="PROSITE" id="PS51721"/>
    </source>
</evidence>
<dbReference type="OrthoDB" id="9809485at2"/>
<dbReference type="Proteomes" id="UP000095621">
    <property type="component" value="Unassembled WGS sequence"/>
</dbReference>
<gene>
    <name evidence="10 13" type="primary">rsgA</name>
    <name evidence="13" type="ORF">ERS852490_01361</name>
</gene>
<dbReference type="GO" id="GO:0046872">
    <property type="term" value="F:metal ion binding"/>
    <property type="evidence" value="ECO:0007669"/>
    <property type="project" value="UniProtKB-KW"/>
</dbReference>
<dbReference type="EMBL" id="CZBU01000003">
    <property type="protein sequence ID" value="CUQ77039.1"/>
    <property type="molecule type" value="Genomic_DNA"/>
</dbReference>
<dbReference type="NCBIfam" id="TIGR00157">
    <property type="entry name" value="ribosome small subunit-dependent GTPase A"/>
    <property type="match status" value="1"/>
</dbReference>
<evidence type="ECO:0000313" key="14">
    <source>
        <dbReference type="Proteomes" id="UP000095621"/>
    </source>
</evidence>
<evidence type="ECO:0000313" key="13">
    <source>
        <dbReference type="EMBL" id="CUQ77039.1"/>
    </source>
</evidence>
<dbReference type="CDD" id="cd04466">
    <property type="entry name" value="S1_YloQ_GTPase"/>
    <property type="match status" value="1"/>
</dbReference>
<dbReference type="Pfam" id="PF03193">
    <property type="entry name" value="RsgA_GTPase"/>
    <property type="match status" value="1"/>
</dbReference>
<comment type="cofactor">
    <cofactor evidence="10">
        <name>Zn(2+)</name>
        <dbReference type="ChEBI" id="CHEBI:29105"/>
    </cofactor>
    <text evidence="10">Binds 1 zinc ion per subunit.</text>
</comment>
<dbReference type="InterPro" id="IPR030378">
    <property type="entry name" value="G_CP_dom"/>
</dbReference>
<dbReference type="SUPFAM" id="SSF50249">
    <property type="entry name" value="Nucleic acid-binding proteins"/>
    <property type="match status" value="1"/>
</dbReference>
<dbReference type="Pfam" id="PF16745">
    <property type="entry name" value="RsgA_N"/>
    <property type="match status" value="1"/>
</dbReference>
<dbReference type="GO" id="GO:0019843">
    <property type="term" value="F:rRNA binding"/>
    <property type="evidence" value="ECO:0007669"/>
    <property type="project" value="UniProtKB-KW"/>
</dbReference>
<comment type="similarity">
    <text evidence="10">Belongs to the TRAFAC class YlqF/YawG GTPase family. RsgA subfamily.</text>
</comment>
<evidence type="ECO:0000256" key="2">
    <source>
        <dbReference type="ARBA" id="ARBA00022517"/>
    </source>
</evidence>
<evidence type="ECO:0000256" key="10">
    <source>
        <dbReference type="HAMAP-Rule" id="MF_01820"/>
    </source>
</evidence>
<dbReference type="PANTHER" id="PTHR32120:SF11">
    <property type="entry name" value="SMALL RIBOSOMAL SUBUNIT BIOGENESIS GTPASE RSGA 1, MITOCHONDRIAL-RELATED"/>
    <property type="match status" value="1"/>
</dbReference>
<comment type="function">
    <text evidence="10">One of several proteins that assist in the late maturation steps of the functional core of the 30S ribosomal subunit. Helps release RbfA from mature subunits. May play a role in the assembly of ribosomal proteins into the subunit. Circularly permuted GTPase that catalyzes slow GTP hydrolysis, GTPase activity is stimulated by the 30S ribosomal subunit.</text>
</comment>
<dbReference type="RefSeq" id="WP_055215484.1">
    <property type="nucleotide sequence ID" value="NZ_CZBU01000003.1"/>
</dbReference>
<evidence type="ECO:0000256" key="6">
    <source>
        <dbReference type="ARBA" id="ARBA00022801"/>
    </source>
</evidence>
<keyword evidence="6 10" id="KW-0378">Hydrolase</keyword>
<feature type="binding site" evidence="10">
    <location>
        <position position="256"/>
    </location>
    <ligand>
        <name>Zn(2+)</name>
        <dbReference type="ChEBI" id="CHEBI:29105"/>
    </ligand>
</feature>
<name>A0A174YWJ6_9FIRM</name>
<evidence type="ECO:0000256" key="9">
    <source>
        <dbReference type="ARBA" id="ARBA00023134"/>
    </source>
</evidence>
<evidence type="ECO:0000256" key="8">
    <source>
        <dbReference type="ARBA" id="ARBA00022884"/>
    </source>
</evidence>
<dbReference type="InterPro" id="IPR012340">
    <property type="entry name" value="NA-bd_OB-fold"/>
</dbReference>
<dbReference type="Gene3D" id="2.40.50.140">
    <property type="entry name" value="Nucleic acid-binding proteins"/>
    <property type="match status" value="1"/>
</dbReference>
<keyword evidence="3 10" id="KW-0479">Metal-binding</keyword>
<dbReference type="PANTHER" id="PTHR32120">
    <property type="entry name" value="SMALL RIBOSOMAL SUBUNIT BIOGENESIS GTPASE RSGA"/>
    <property type="match status" value="1"/>
</dbReference>
<dbReference type="Gene3D" id="1.10.40.50">
    <property type="entry name" value="Probable gtpase engc, domain 3"/>
    <property type="match status" value="1"/>
</dbReference>
<dbReference type="EC" id="3.6.1.-" evidence="10"/>
<evidence type="ECO:0000256" key="7">
    <source>
        <dbReference type="ARBA" id="ARBA00022833"/>
    </source>
</evidence>
<proteinExistence type="inferred from homology"/>
<comment type="caution">
    <text evidence="10">Lacks conserved residue(s) required for the propagation of feature annotation.</text>
</comment>
<evidence type="ECO:0000256" key="1">
    <source>
        <dbReference type="ARBA" id="ARBA00022490"/>
    </source>
</evidence>
<sequence>MQGKIIKGIAGFYYIHVETSGIYECKAKGIFRNRHIKPLVGDNVEIEVIDKDNFKGNVVDILPRKNELIRPASANIDQAMVIFAVKTPEPNFNLLDKFILMMNYQDVPTVVCFNKEELADDEYKNELKKKYEGCGCECIFISAKNNIGIDSVMEVLKGKTTVLAGPSGVGKSTLTNLLIPDMEEQGEVSQTGEVSRIGRGRHTTRHSEIYNVCKETYICDTPGFTSLNLPDVEKEDLRFYFEEFVPFEGKCRFNGCMHVSEPGCAVKQAVEDGIINYDRYKSYTDIFEEIKNKKKY</sequence>
<comment type="subunit">
    <text evidence="10">Monomer. Associates with 30S ribosomal subunit, binds 16S rRNA.</text>
</comment>
<evidence type="ECO:0000259" key="11">
    <source>
        <dbReference type="PROSITE" id="PS50936"/>
    </source>
</evidence>
<keyword evidence="4 10" id="KW-0699">rRNA-binding</keyword>
<dbReference type="GO" id="GO:0003924">
    <property type="term" value="F:GTPase activity"/>
    <property type="evidence" value="ECO:0007669"/>
    <property type="project" value="UniProtKB-UniRule"/>
</dbReference>
<dbReference type="InterPro" id="IPR004881">
    <property type="entry name" value="Ribosome_biogen_GTPase_RsgA"/>
</dbReference>
<keyword evidence="7 10" id="KW-0862">Zinc</keyword>
<keyword evidence="8 10" id="KW-0694">RNA-binding</keyword>
<keyword evidence="1 10" id="KW-0963">Cytoplasm</keyword>
<dbReference type="InterPro" id="IPR031944">
    <property type="entry name" value="RsgA_N"/>
</dbReference>
<dbReference type="InterPro" id="IPR010914">
    <property type="entry name" value="RsgA_GTPase_dom"/>
</dbReference>
<feature type="binding site" evidence="10">
    <location>
        <position position="258"/>
    </location>
    <ligand>
        <name>Zn(2+)</name>
        <dbReference type="ChEBI" id="CHEBI:29105"/>
    </ligand>
</feature>
<protein>
    <recommendedName>
        <fullName evidence="10">Small ribosomal subunit biogenesis GTPase RsgA</fullName>
        <ecNumber evidence="10">3.6.1.-</ecNumber>
    </recommendedName>
</protein>
<feature type="binding site" evidence="10">
    <location>
        <position position="264"/>
    </location>
    <ligand>
        <name>Zn(2+)</name>
        <dbReference type="ChEBI" id="CHEBI:29105"/>
    </ligand>
</feature>
<feature type="domain" description="CP-type G" evidence="12">
    <location>
        <begin position="65"/>
        <end position="227"/>
    </location>
</feature>
<feature type="binding site" evidence="10">
    <location>
        <begin position="165"/>
        <end position="173"/>
    </location>
    <ligand>
        <name>GTP</name>
        <dbReference type="ChEBI" id="CHEBI:37565"/>
    </ligand>
</feature>